<dbReference type="GO" id="GO:0003676">
    <property type="term" value="F:nucleic acid binding"/>
    <property type="evidence" value="ECO:0007669"/>
    <property type="project" value="InterPro"/>
</dbReference>
<dbReference type="PROSITE" id="PS50994">
    <property type="entry name" value="INTEGRASE"/>
    <property type="match status" value="1"/>
</dbReference>
<sequence>MTAIQILKRPDLIGQQRAADEQVDLTPLDVKIDEPYVVWLNDEPAPVTVEFKKFYSNGVLKFVRASTDQEIFIPKDDWETMRSDGRACRVQVAGRGRDPKTLEDIDPLSLLNPNEPNIKPKEKAKRLLAKKRLDEARVLRFLAVAYDEMPAGEGHVGVNRFIRDALEGTNFEWTPSAGALLRALKRCGEPGNRPLSAFLSKRGQKHGGRRWPDKVLEYAVEMNTTFWAKREVRQKEVIAEFYDCLKKENDRRGAEVTKLNEARREKGLPDLRDEEISYDLKALPRPTRETLRLWINAGENYWSYKTKYGEEKARRRFIGRGRPIKATRALEFVMIDHTRIDAWAVIYDEDGVKTLVERPWLTLAIDVYSRMIVGAVITYEHPSVYSALLCLRQVVRRKNFLIDRFGHHKGATDGWGKPGTVIVDNGWEFVGMSFQVCCEACGIDVIWAPVKTGEFKSYAERAFGTLNTMVWHRLEEGIPFKAHEMSALNLHPEIKAVHTKEWLLDKMWEAIVTIYHVEPHGEEQIVPAIRWRASLLDKGRPTVDDVAELDKVLGRSHIVLLTAEGVRLDNHRFHDQKTTTVLLDRLLRYSKKKDQRKGPKSSGTIFLLGTSDPSDCSFILLWDFVQRKNVRLPNVNPNFSTGLSWKTAAEIKKFAKEQNLAFHTDDERYAARAAFSRSLREDIPFIPYRDARKAATELDRPQLVDGDTVVRVKGPPLTDGSEPMDIPQGLPAREREGDRLREKAPRRGGAAATRKATKKRAQNQDRKNAERGRSEPVKQIEKQKAEVSASYAMTREESLAKLAALKKKMGA</sequence>
<proteinExistence type="predicted"/>
<dbReference type="GO" id="GO:0015074">
    <property type="term" value="P:DNA integration"/>
    <property type="evidence" value="ECO:0007669"/>
    <property type="project" value="InterPro"/>
</dbReference>
<reference evidence="4" key="3">
    <citation type="submission" date="2020-05" db="EMBL/GenBank/DDBJ databases">
        <title>Complete genome sequence of Bradyrhizobium diazoefficiens XF4 isolated from soybean nodule.</title>
        <authorList>
            <person name="Noda R."/>
            <person name="Kakizaki K."/>
            <person name="Minamisawa K."/>
        </authorList>
    </citation>
    <scope>NUCLEOTIDE SEQUENCE</scope>
    <source>
        <strain evidence="4">XF4</strain>
    </source>
</reference>
<evidence type="ECO:0000256" key="1">
    <source>
        <dbReference type="SAM" id="MobiDB-lite"/>
    </source>
</evidence>
<protein>
    <recommendedName>
        <fullName evidence="2">Integrase catalytic domain-containing protein</fullName>
    </recommendedName>
</protein>
<feature type="compositionally biased region" description="Basic and acidic residues" evidence="1">
    <location>
        <begin position="732"/>
        <end position="745"/>
    </location>
</feature>
<evidence type="ECO:0000259" key="2">
    <source>
        <dbReference type="PROSITE" id="PS50994"/>
    </source>
</evidence>
<reference evidence="5" key="2">
    <citation type="submission" date="2020-05" db="EMBL/GenBank/DDBJ databases">
        <title>Complete genome sequence of Bradyrhizobium diazoefficiens XF10 isolated from soybean nodule.</title>
        <authorList>
            <person name="Noda R."/>
            <person name="Kakizaki K."/>
            <person name="Minamisawa K."/>
        </authorList>
    </citation>
    <scope>NUCLEOTIDE SEQUENCE</scope>
    <source>
        <strain evidence="5">XF10</strain>
    </source>
</reference>
<feature type="domain" description="Integrase catalytic" evidence="2">
    <location>
        <begin position="319"/>
        <end position="470"/>
    </location>
</feature>
<evidence type="ECO:0000313" key="4">
    <source>
        <dbReference type="EMBL" id="BCE46071.1"/>
    </source>
</evidence>
<accession>A0A810CK80</accession>
<dbReference type="InterPro" id="IPR012337">
    <property type="entry name" value="RNaseH-like_sf"/>
</dbReference>
<feature type="compositionally biased region" description="Basic and acidic residues" evidence="1">
    <location>
        <begin position="762"/>
        <end position="785"/>
    </location>
</feature>
<dbReference type="InterPro" id="IPR036397">
    <property type="entry name" value="RNaseH_sf"/>
</dbReference>
<name>A0A810CK80_9BRAD</name>
<dbReference type="EMBL" id="AP023099">
    <property type="protein sequence ID" value="BCE89596.1"/>
    <property type="molecule type" value="Genomic_DNA"/>
</dbReference>
<feature type="region of interest" description="Disordered" evidence="1">
    <location>
        <begin position="706"/>
        <end position="794"/>
    </location>
</feature>
<dbReference type="SUPFAM" id="SSF53098">
    <property type="entry name" value="Ribonuclease H-like"/>
    <property type="match status" value="1"/>
</dbReference>
<reference evidence="3" key="1">
    <citation type="submission" date="2020-05" db="EMBL/GenBank/DDBJ databases">
        <title>Complete genome sequence of Bradyrhizobium diazoefficiens XF1 isolated from soybean nodule.</title>
        <authorList>
            <person name="Noda R."/>
            <person name="Kakizaki K."/>
            <person name="Minamisawa K."/>
        </authorList>
    </citation>
    <scope>NUCLEOTIDE SEQUENCE</scope>
    <source>
        <strain evidence="3">XF1</strain>
    </source>
</reference>
<dbReference type="EMBL" id="AP023091">
    <property type="protein sequence ID" value="BCE19818.1"/>
    <property type="molecule type" value="Genomic_DNA"/>
</dbReference>
<evidence type="ECO:0000313" key="3">
    <source>
        <dbReference type="EMBL" id="BCE19818.1"/>
    </source>
</evidence>
<dbReference type="Gene3D" id="3.30.420.10">
    <property type="entry name" value="Ribonuclease H-like superfamily/Ribonuclease H"/>
    <property type="match status" value="1"/>
</dbReference>
<dbReference type="RefSeq" id="WP_304563710.1">
    <property type="nucleotide sequence ID" value="NZ_CP124748.1"/>
</dbReference>
<organism evidence="5">
    <name type="scientific">Bradyrhizobium diazoefficiens</name>
    <dbReference type="NCBI Taxonomy" id="1355477"/>
    <lineage>
        <taxon>Bacteria</taxon>
        <taxon>Pseudomonadati</taxon>
        <taxon>Pseudomonadota</taxon>
        <taxon>Alphaproteobacteria</taxon>
        <taxon>Hyphomicrobiales</taxon>
        <taxon>Nitrobacteraceae</taxon>
        <taxon>Bradyrhizobium</taxon>
    </lineage>
</organism>
<dbReference type="EMBL" id="AP023094">
    <property type="protein sequence ID" value="BCE46071.1"/>
    <property type="molecule type" value="Genomic_DNA"/>
</dbReference>
<evidence type="ECO:0000313" key="5">
    <source>
        <dbReference type="EMBL" id="BCE89596.1"/>
    </source>
</evidence>
<dbReference type="AlphaFoldDB" id="A0A810CK80"/>
<gene>
    <name evidence="5" type="ORF">XF10B_23940</name>
    <name evidence="3" type="ORF">XF1B_24990</name>
    <name evidence="4" type="ORF">XF4B_24200</name>
</gene>
<dbReference type="InterPro" id="IPR001584">
    <property type="entry name" value="Integrase_cat-core"/>
</dbReference>